<dbReference type="VEuPathDB" id="FungiDB:G647_05501"/>
<sequence>MAKADSQCVRGMLQEVIKQRDSLNGQLHQNNYCFDELTQLLQGQLSQANDLNSHLRDNIRGLEVQINHLLQAKEAAGESTSELEARVAVAEANDQTLLHDFTNKLIADPQDVVDPIRCTCNESRDLRNQV</sequence>
<name>A0A1C1CPT5_9EURO</name>
<protein>
    <submittedName>
        <fullName evidence="1">Uncharacterized protein</fullName>
    </submittedName>
</protein>
<dbReference type="Proteomes" id="UP000094526">
    <property type="component" value="Unassembled WGS sequence"/>
</dbReference>
<reference evidence="2" key="1">
    <citation type="submission" date="2015-07" db="EMBL/GenBank/DDBJ databases">
        <authorList>
            <person name="Teixeira M.M."/>
            <person name="Souza R.C."/>
            <person name="Almeida L.G."/>
            <person name="Vicente V.A."/>
            <person name="de Hoog S."/>
            <person name="Bocca A.L."/>
            <person name="de Almeida S.R."/>
            <person name="Vasconcelos A.T."/>
            <person name="Felipe M.S."/>
        </authorList>
    </citation>
    <scope>NUCLEOTIDE SEQUENCE [LARGE SCALE GENOMIC DNA]</scope>
    <source>
        <strain evidence="2">KSF</strain>
    </source>
</reference>
<accession>A0A1C1CPT5</accession>
<gene>
    <name evidence="1" type="ORF">CLCR_07754</name>
</gene>
<keyword evidence="2" id="KW-1185">Reference proteome</keyword>
<dbReference type="EMBL" id="LGRB01000010">
    <property type="protein sequence ID" value="OCT50505.1"/>
    <property type="molecule type" value="Genomic_DNA"/>
</dbReference>
<organism evidence="1 2">
    <name type="scientific">Cladophialophora carrionii</name>
    <dbReference type="NCBI Taxonomy" id="86049"/>
    <lineage>
        <taxon>Eukaryota</taxon>
        <taxon>Fungi</taxon>
        <taxon>Dikarya</taxon>
        <taxon>Ascomycota</taxon>
        <taxon>Pezizomycotina</taxon>
        <taxon>Eurotiomycetes</taxon>
        <taxon>Chaetothyriomycetidae</taxon>
        <taxon>Chaetothyriales</taxon>
        <taxon>Herpotrichiellaceae</taxon>
        <taxon>Cladophialophora</taxon>
    </lineage>
</organism>
<evidence type="ECO:0000313" key="1">
    <source>
        <dbReference type="EMBL" id="OCT50505.1"/>
    </source>
</evidence>
<comment type="caution">
    <text evidence="1">The sequence shown here is derived from an EMBL/GenBank/DDBJ whole genome shotgun (WGS) entry which is preliminary data.</text>
</comment>
<proteinExistence type="predicted"/>
<dbReference type="VEuPathDB" id="FungiDB:CLCR_07754"/>
<evidence type="ECO:0000313" key="2">
    <source>
        <dbReference type="Proteomes" id="UP000094526"/>
    </source>
</evidence>
<dbReference type="AlphaFoldDB" id="A0A1C1CPT5"/>
<dbReference type="OrthoDB" id="4159769at2759"/>